<dbReference type="PANTHER" id="PTHR11061">
    <property type="entry name" value="RNA M5U METHYLTRANSFERASE"/>
    <property type="match status" value="1"/>
</dbReference>
<dbReference type="PROSITE" id="PS51687">
    <property type="entry name" value="SAM_MT_RNA_M5U"/>
    <property type="match status" value="1"/>
</dbReference>
<feature type="binding site" evidence="4">
    <location>
        <position position="223"/>
    </location>
    <ligand>
        <name>S-adenosyl-L-methionine</name>
        <dbReference type="ChEBI" id="CHEBI:59789"/>
    </ligand>
</feature>
<feature type="binding site" evidence="4">
    <location>
        <position position="313"/>
    </location>
    <ligand>
        <name>S-adenosyl-L-methionine</name>
        <dbReference type="ChEBI" id="CHEBI:59789"/>
    </ligand>
</feature>
<dbReference type="AlphaFoldDB" id="A0A375I0M2"/>
<dbReference type="PROSITE" id="PS01231">
    <property type="entry name" value="TRMA_2"/>
    <property type="match status" value="1"/>
</dbReference>
<dbReference type="RefSeq" id="WP_119714824.1">
    <property type="nucleotide sequence ID" value="NZ_OMOH01000002.1"/>
</dbReference>
<dbReference type="InterPro" id="IPR010280">
    <property type="entry name" value="U5_MeTrfase_fam"/>
</dbReference>
<organism evidence="6 7">
    <name type="scientific">Propionibacterium ruminifibrarum</name>
    <dbReference type="NCBI Taxonomy" id="1962131"/>
    <lineage>
        <taxon>Bacteria</taxon>
        <taxon>Bacillati</taxon>
        <taxon>Actinomycetota</taxon>
        <taxon>Actinomycetes</taxon>
        <taxon>Propionibacteriales</taxon>
        <taxon>Propionibacteriaceae</taxon>
        <taxon>Propionibacterium</taxon>
    </lineage>
</organism>
<dbReference type="SUPFAM" id="SSF50249">
    <property type="entry name" value="Nucleic acid-binding proteins"/>
    <property type="match status" value="1"/>
</dbReference>
<dbReference type="InterPro" id="IPR002792">
    <property type="entry name" value="TRAM_dom"/>
</dbReference>
<keyword evidence="2 4" id="KW-0808">Transferase</keyword>
<keyword evidence="7" id="KW-1185">Reference proteome</keyword>
<dbReference type="Proteomes" id="UP000265962">
    <property type="component" value="Unassembled WGS sequence"/>
</dbReference>
<proteinExistence type="inferred from homology"/>
<name>A0A375I0M2_9ACTN</name>
<dbReference type="EC" id="2.1.1.-" evidence="6"/>
<dbReference type="InterPro" id="IPR012340">
    <property type="entry name" value="NA-bd_OB-fold"/>
</dbReference>
<dbReference type="OrthoDB" id="9804590at2"/>
<accession>A0A375I0M2</accession>
<feature type="binding site" evidence="4">
    <location>
        <position position="273"/>
    </location>
    <ligand>
        <name>S-adenosyl-L-methionine</name>
        <dbReference type="ChEBI" id="CHEBI:59789"/>
    </ligand>
</feature>
<keyword evidence="1 4" id="KW-0489">Methyltransferase</keyword>
<gene>
    <name evidence="6" type="ORF">PROPJV5_0574</name>
</gene>
<dbReference type="CDD" id="cd02440">
    <property type="entry name" value="AdoMet_MTases"/>
    <property type="match status" value="1"/>
</dbReference>
<keyword evidence="3 4" id="KW-0949">S-adenosyl-L-methionine</keyword>
<feature type="binding site" evidence="4">
    <location>
        <position position="252"/>
    </location>
    <ligand>
        <name>S-adenosyl-L-methionine</name>
        <dbReference type="ChEBI" id="CHEBI:59789"/>
    </ligand>
</feature>
<evidence type="ECO:0000256" key="1">
    <source>
        <dbReference type="ARBA" id="ARBA00022603"/>
    </source>
</evidence>
<evidence type="ECO:0000256" key="3">
    <source>
        <dbReference type="ARBA" id="ARBA00022691"/>
    </source>
</evidence>
<comment type="similarity">
    <text evidence="4">Belongs to the class I-like SAM-binding methyltransferase superfamily. RNA M5U methyltransferase family.</text>
</comment>
<reference evidence="7" key="1">
    <citation type="submission" date="2018-02" db="EMBL/GenBank/DDBJ databases">
        <authorList>
            <person name="Hornung B."/>
        </authorList>
    </citation>
    <scope>NUCLEOTIDE SEQUENCE [LARGE SCALE GENOMIC DNA]</scope>
</reference>
<evidence type="ECO:0000313" key="6">
    <source>
        <dbReference type="EMBL" id="SPF67617.1"/>
    </source>
</evidence>
<evidence type="ECO:0000256" key="2">
    <source>
        <dbReference type="ARBA" id="ARBA00022679"/>
    </source>
</evidence>
<dbReference type="Pfam" id="PF01938">
    <property type="entry name" value="TRAM"/>
    <property type="match status" value="1"/>
</dbReference>
<dbReference type="Pfam" id="PF05958">
    <property type="entry name" value="tRNA_U5-meth_tr"/>
    <property type="match status" value="2"/>
</dbReference>
<dbReference type="Gene3D" id="2.40.50.140">
    <property type="entry name" value="Nucleic acid-binding proteins"/>
    <property type="match status" value="1"/>
</dbReference>
<evidence type="ECO:0000259" key="5">
    <source>
        <dbReference type="Pfam" id="PF01938"/>
    </source>
</evidence>
<dbReference type="GO" id="GO:0070041">
    <property type="term" value="F:rRNA (uridine-C5-)-methyltransferase activity"/>
    <property type="evidence" value="ECO:0007669"/>
    <property type="project" value="TreeGrafter"/>
</dbReference>
<dbReference type="EMBL" id="OMOH01000002">
    <property type="protein sequence ID" value="SPF67617.1"/>
    <property type="molecule type" value="Genomic_DNA"/>
</dbReference>
<dbReference type="SUPFAM" id="SSF53335">
    <property type="entry name" value="S-adenosyl-L-methionine-dependent methyltransferases"/>
    <property type="match status" value="1"/>
</dbReference>
<dbReference type="InterPro" id="IPR030391">
    <property type="entry name" value="MeTrfase_TrmA_CS"/>
</dbReference>
<dbReference type="InterPro" id="IPR029063">
    <property type="entry name" value="SAM-dependent_MTases_sf"/>
</dbReference>
<feature type="active site" description="Nucleophile" evidence="4">
    <location>
        <position position="340"/>
    </location>
</feature>
<dbReference type="PANTHER" id="PTHR11061:SF30">
    <property type="entry name" value="TRNA (URACIL(54)-C(5))-METHYLTRANSFERASE"/>
    <property type="match status" value="1"/>
</dbReference>
<evidence type="ECO:0000256" key="4">
    <source>
        <dbReference type="PROSITE-ProRule" id="PRU01024"/>
    </source>
</evidence>
<protein>
    <submittedName>
        <fullName evidence="6">RNA methyltransferase trmA family signature 2</fullName>
        <ecNumber evidence="6">2.1.1.-</ecNumber>
    </submittedName>
</protein>
<dbReference type="GO" id="GO:0070475">
    <property type="term" value="P:rRNA base methylation"/>
    <property type="evidence" value="ECO:0007669"/>
    <property type="project" value="TreeGrafter"/>
</dbReference>
<sequence length="385" mass="41349">MNEFIGPLELGPIAHGGHVVARHEGRVVFVRGGLPGETAIVELTDTRHDRYWNGRVRRVLEASPDRVEPELAPAAYAGTDFAFATLAAQRRLKAQVVTEQLARLGGVDAEVRVEAVSGDREGWGWRTRMRYLHEDGRVGLRGYHTDELVEPPAGTGFLLADPRGPAPHDLARHAARAGREITVTVADSGVTVTSDGRVLSGEPVVTQQVRGMDFRVRADGFWQVHPGAAEALTDAVLNALRVREGERVLDLYCGVGLFAGALARAGARVTGMEANQTAVRLARANVPQARFLASRLERGLTRLGTRADAVVLDPPRSGAGKRVIDAVTGLGARAIVYVACDPAALGRDVAGLRARGYELTGVRAFDIFPMTHHVETVVLLTRGQG</sequence>
<evidence type="ECO:0000313" key="7">
    <source>
        <dbReference type="Proteomes" id="UP000265962"/>
    </source>
</evidence>
<dbReference type="Gene3D" id="3.40.50.150">
    <property type="entry name" value="Vaccinia Virus protein VP39"/>
    <property type="match status" value="1"/>
</dbReference>
<feature type="domain" description="TRAM" evidence="5">
    <location>
        <begin position="15"/>
        <end position="47"/>
    </location>
</feature>